<name>D0NXA1_PHYIT</name>
<dbReference type="VEuPathDB" id="FungiDB:PITG_17922"/>
<sequence length="105" mass="11604">MQRNPSLSLRTSRSVTKARNEVEESDLSILFSSLAKVIIELNMGAARVVNVDETAIETKRELKRVIAAKGSKNVWHSDIKTHFHLSFVACGSASGYGLQPPKRHS</sequence>
<dbReference type="HOGENOM" id="CLU_013929_10_4_1"/>
<reference evidence="2" key="1">
    <citation type="journal article" date="2009" name="Nature">
        <title>Genome sequence and analysis of the Irish potato famine pathogen Phytophthora infestans.</title>
        <authorList>
            <consortium name="The Broad Institute Genome Sequencing Platform"/>
            <person name="Haas B.J."/>
            <person name="Kamoun S."/>
            <person name="Zody M.C."/>
            <person name="Jiang R.H."/>
            <person name="Handsaker R.E."/>
            <person name="Cano L.M."/>
            <person name="Grabherr M."/>
            <person name="Kodira C.D."/>
            <person name="Raffaele S."/>
            <person name="Torto-Alalibo T."/>
            <person name="Bozkurt T.O."/>
            <person name="Ah-Fong A.M."/>
            <person name="Alvarado L."/>
            <person name="Anderson V.L."/>
            <person name="Armstrong M.R."/>
            <person name="Avrova A."/>
            <person name="Baxter L."/>
            <person name="Beynon J."/>
            <person name="Boevink P.C."/>
            <person name="Bollmann S.R."/>
            <person name="Bos J.I."/>
            <person name="Bulone V."/>
            <person name="Cai G."/>
            <person name="Cakir C."/>
            <person name="Carrington J.C."/>
            <person name="Chawner M."/>
            <person name="Conti L."/>
            <person name="Costanzo S."/>
            <person name="Ewan R."/>
            <person name="Fahlgren N."/>
            <person name="Fischbach M.A."/>
            <person name="Fugelstad J."/>
            <person name="Gilroy E.M."/>
            <person name="Gnerre S."/>
            <person name="Green P.J."/>
            <person name="Grenville-Briggs L.J."/>
            <person name="Griffith J."/>
            <person name="Grunwald N.J."/>
            <person name="Horn K."/>
            <person name="Horner N.R."/>
            <person name="Hu C.H."/>
            <person name="Huitema E."/>
            <person name="Jeong D.H."/>
            <person name="Jones A.M."/>
            <person name="Jones J.D."/>
            <person name="Jones R.W."/>
            <person name="Karlsson E.K."/>
            <person name="Kunjeti S.G."/>
            <person name="Lamour K."/>
            <person name="Liu Z."/>
            <person name="Ma L."/>
            <person name="Maclean D."/>
            <person name="Chibucos M.C."/>
            <person name="McDonald H."/>
            <person name="McWalters J."/>
            <person name="Meijer H.J."/>
            <person name="Morgan W."/>
            <person name="Morris P.F."/>
            <person name="Munro C.A."/>
            <person name="O'Neill K."/>
            <person name="Ospina-Giraldo M."/>
            <person name="Pinzon A."/>
            <person name="Pritchard L."/>
            <person name="Ramsahoye B."/>
            <person name="Ren Q."/>
            <person name="Restrepo S."/>
            <person name="Roy S."/>
            <person name="Sadanandom A."/>
            <person name="Savidor A."/>
            <person name="Schornack S."/>
            <person name="Schwartz D.C."/>
            <person name="Schumann U.D."/>
            <person name="Schwessinger B."/>
            <person name="Seyer L."/>
            <person name="Sharpe T."/>
            <person name="Silvar C."/>
            <person name="Song J."/>
            <person name="Studholme D.J."/>
            <person name="Sykes S."/>
            <person name="Thines M."/>
            <person name="van de Vondervoort P.J."/>
            <person name="Phuntumart V."/>
            <person name="Wawra S."/>
            <person name="Weide R."/>
            <person name="Win J."/>
            <person name="Young C."/>
            <person name="Zhou S."/>
            <person name="Fry W."/>
            <person name="Meyers B.C."/>
            <person name="van West P."/>
            <person name="Ristaino J."/>
            <person name="Govers F."/>
            <person name="Birch P.R."/>
            <person name="Whisson S.C."/>
            <person name="Judelson H.S."/>
            <person name="Nusbaum C."/>
        </authorList>
    </citation>
    <scope>NUCLEOTIDE SEQUENCE [LARGE SCALE GENOMIC DNA]</scope>
    <source>
        <strain evidence="2">T30-4</strain>
    </source>
</reference>
<keyword evidence="2" id="KW-1185">Reference proteome</keyword>
<dbReference type="eggNOG" id="ENOG502RGNG">
    <property type="taxonomic scope" value="Eukaryota"/>
</dbReference>
<dbReference type="Proteomes" id="UP000006643">
    <property type="component" value="Unassembled WGS sequence"/>
</dbReference>
<dbReference type="GeneID" id="9464106"/>
<dbReference type="AlphaFoldDB" id="D0NXA1"/>
<accession>D0NXA1</accession>
<evidence type="ECO:0000313" key="1">
    <source>
        <dbReference type="EMBL" id="EEY67698.1"/>
    </source>
</evidence>
<organism evidence="1 2">
    <name type="scientific">Phytophthora infestans (strain T30-4)</name>
    <name type="common">Potato late blight agent</name>
    <dbReference type="NCBI Taxonomy" id="403677"/>
    <lineage>
        <taxon>Eukaryota</taxon>
        <taxon>Sar</taxon>
        <taxon>Stramenopiles</taxon>
        <taxon>Oomycota</taxon>
        <taxon>Peronosporomycetes</taxon>
        <taxon>Peronosporales</taxon>
        <taxon>Peronosporaceae</taxon>
        <taxon>Phytophthora</taxon>
    </lineage>
</organism>
<dbReference type="RefSeq" id="XP_002896251.1">
    <property type="nucleotide sequence ID" value="XM_002896205.1"/>
</dbReference>
<proteinExistence type="predicted"/>
<dbReference type="InParanoid" id="D0NXA1"/>
<gene>
    <name evidence="1" type="ORF">PITG_17922</name>
</gene>
<protein>
    <submittedName>
        <fullName evidence="1">Uncharacterized protein</fullName>
    </submittedName>
</protein>
<dbReference type="KEGG" id="pif:PITG_17922"/>
<dbReference type="OMA" id="PKYRNEV"/>
<evidence type="ECO:0000313" key="2">
    <source>
        <dbReference type="Proteomes" id="UP000006643"/>
    </source>
</evidence>
<dbReference type="EMBL" id="DS028181">
    <property type="protein sequence ID" value="EEY67698.1"/>
    <property type="molecule type" value="Genomic_DNA"/>
</dbReference>
<dbReference type="OrthoDB" id="125639at2759"/>